<keyword evidence="1" id="KW-0808">Transferase</keyword>
<keyword evidence="2" id="KW-1185">Reference proteome</keyword>
<dbReference type="Proteomes" id="UP000790377">
    <property type="component" value="Unassembled WGS sequence"/>
</dbReference>
<proteinExistence type="predicted"/>
<organism evidence="1 2">
    <name type="scientific">Hygrophoropsis aurantiaca</name>
    <dbReference type="NCBI Taxonomy" id="72124"/>
    <lineage>
        <taxon>Eukaryota</taxon>
        <taxon>Fungi</taxon>
        <taxon>Dikarya</taxon>
        <taxon>Basidiomycota</taxon>
        <taxon>Agaricomycotina</taxon>
        <taxon>Agaricomycetes</taxon>
        <taxon>Agaricomycetidae</taxon>
        <taxon>Boletales</taxon>
        <taxon>Coniophorineae</taxon>
        <taxon>Hygrophoropsidaceae</taxon>
        <taxon>Hygrophoropsis</taxon>
    </lineage>
</organism>
<evidence type="ECO:0000313" key="1">
    <source>
        <dbReference type="EMBL" id="KAH7906349.1"/>
    </source>
</evidence>
<protein>
    <submittedName>
        <fullName evidence="1">Aspartate aminotransferase</fullName>
    </submittedName>
</protein>
<name>A0ACB8A032_9AGAM</name>
<keyword evidence="1" id="KW-0032">Aminotransferase</keyword>
<comment type="caution">
    <text evidence="1">The sequence shown here is derived from an EMBL/GenBank/DDBJ whole genome shotgun (WGS) entry which is preliminary data.</text>
</comment>
<accession>A0ACB8A032</accession>
<gene>
    <name evidence="1" type="ORF">BJ138DRAFT_1094252</name>
</gene>
<reference evidence="1" key="1">
    <citation type="journal article" date="2021" name="New Phytol.">
        <title>Evolutionary innovations through gain and loss of genes in the ectomycorrhizal Boletales.</title>
        <authorList>
            <person name="Wu G."/>
            <person name="Miyauchi S."/>
            <person name="Morin E."/>
            <person name="Kuo A."/>
            <person name="Drula E."/>
            <person name="Varga T."/>
            <person name="Kohler A."/>
            <person name="Feng B."/>
            <person name="Cao Y."/>
            <person name="Lipzen A."/>
            <person name="Daum C."/>
            <person name="Hundley H."/>
            <person name="Pangilinan J."/>
            <person name="Johnson J."/>
            <person name="Barry K."/>
            <person name="LaButti K."/>
            <person name="Ng V."/>
            <person name="Ahrendt S."/>
            <person name="Min B."/>
            <person name="Choi I.G."/>
            <person name="Park H."/>
            <person name="Plett J.M."/>
            <person name="Magnuson J."/>
            <person name="Spatafora J.W."/>
            <person name="Nagy L.G."/>
            <person name="Henrissat B."/>
            <person name="Grigoriev I.V."/>
            <person name="Yang Z.L."/>
            <person name="Xu J."/>
            <person name="Martin F.M."/>
        </authorList>
    </citation>
    <scope>NUCLEOTIDE SEQUENCE</scope>
    <source>
        <strain evidence="1">ATCC 28755</strain>
    </source>
</reference>
<evidence type="ECO:0000313" key="2">
    <source>
        <dbReference type="Proteomes" id="UP000790377"/>
    </source>
</evidence>
<sequence length="410" mass="45725">MSTDIWNSVPLPSLDSIFKMTLAYNIDKHPAKVALVMGVYKDDDNCPWVLPVIKKATHILLSNPDLDHEYLPVRGLPEFTDAAAKLMFGPTSPALVDGRVVTTQTLSGTGANHMGALFLNRFYPWVGTKQIYLSDPTWPNFYAIVKNVGIEPLTYPYYDPKNIALDFDGFLGTLQTAPRGSVFLFQACAHNPTGIDPTADQWKQIAEVVINRNHFAFFDCAYQGLASGDLDKDAWAVRYFVEKNIPLLVCQSFAKNAGLYGERVGALHIVLSNKDAATQVRGQLAVLQRSEISSPPSHGARLVSLILTSADLFNEWTHDIKTMRSRLIAMRKELHRLLTEEFHTPGNWEHIVNQVGMYCYTGLNPDQSKALTDKAHIYLLDTGRISIPGLNSKNIRYCAENLDKTARGEL</sequence>
<dbReference type="EMBL" id="MU268032">
    <property type="protein sequence ID" value="KAH7906349.1"/>
    <property type="molecule type" value="Genomic_DNA"/>
</dbReference>